<feature type="domain" description="S1 motif" evidence="5">
    <location>
        <begin position="830"/>
        <end position="894"/>
    </location>
</feature>
<dbReference type="InterPro" id="IPR003107">
    <property type="entry name" value="HAT"/>
</dbReference>
<keyword evidence="7" id="KW-1185">Reference proteome</keyword>
<feature type="compositionally biased region" description="Acidic residues" evidence="4">
    <location>
        <begin position="1150"/>
        <end position="1167"/>
    </location>
</feature>
<dbReference type="Gene3D" id="2.40.50.140">
    <property type="entry name" value="Nucleic acid-binding proteins"/>
    <property type="match status" value="5"/>
</dbReference>
<dbReference type="GO" id="GO:0003723">
    <property type="term" value="F:RNA binding"/>
    <property type="evidence" value="ECO:0007669"/>
    <property type="project" value="InterPro"/>
</dbReference>
<dbReference type="InterPro" id="IPR036430">
    <property type="entry name" value="RNase_T2-like_sf"/>
</dbReference>
<feature type="coiled-coil region" evidence="3">
    <location>
        <begin position="94"/>
        <end position="121"/>
    </location>
</feature>
<proteinExistence type="predicted"/>
<dbReference type="GO" id="GO:0032040">
    <property type="term" value="C:small-subunit processome"/>
    <property type="evidence" value="ECO:0007669"/>
    <property type="project" value="TreeGrafter"/>
</dbReference>
<dbReference type="SUPFAM" id="SSF48452">
    <property type="entry name" value="TPR-like"/>
    <property type="match status" value="2"/>
</dbReference>
<dbReference type="InterPro" id="IPR003029">
    <property type="entry name" value="S1_domain"/>
</dbReference>
<dbReference type="EMBL" id="JAHLQT010018664">
    <property type="protein sequence ID" value="KAG7169026.1"/>
    <property type="molecule type" value="Genomic_DNA"/>
</dbReference>
<comment type="subcellular location">
    <subcellularLocation>
        <location evidence="1">Nucleus</location>
        <location evidence="1">Nucleolus</location>
    </subcellularLocation>
</comment>
<accession>A0A8J5MZE4</accession>
<dbReference type="SMART" id="SM00386">
    <property type="entry name" value="HAT"/>
    <property type="match status" value="4"/>
</dbReference>
<feature type="domain" description="S1 motif" evidence="5">
    <location>
        <begin position="522"/>
        <end position="591"/>
    </location>
</feature>
<dbReference type="PANTHER" id="PTHR23270:SF10">
    <property type="entry name" value="PROTEIN RRP5 HOMOLOG"/>
    <property type="match status" value="1"/>
</dbReference>
<evidence type="ECO:0000256" key="4">
    <source>
        <dbReference type="SAM" id="MobiDB-lite"/>
    </source>
</evidence>
<feature type="region of interest" description="Disordered" evidence="4">
    <location>
        <begin position="1194"/>
        <end position="1223"/>
    </location>
</feature>
<dbReference type="InterPro" id="IPR011990">
    <property type="entry name" value="TPR-like_helical_dom_sf"/>
</dbReference>
<dbReference type="SMART" id="SM00316">
    <property type="entry name" value="S1"/>
    <property type="match status" value="9"/>
</dbReference>
<dbReference type="FunFam" id="2.40.50.140:FF:000103">
    <property type="entry name" value="protein RRP5 homolog"/>
    <property type="match status" value="2"/>
</dbReference>
<organism evidence="6 7">
    <name type="scientific">Homarus americanus</name>
    <name type="common">American lobster</name>
    <dbReference type="NCBI Taxonomy" id="6706"/>
    <lineage>
        <taxon>Eukaryota</taxon>
        <taxon>Metazoa</taxon>
        <taxon>Ecdysozoa</taxon>
        <taxon>Arthropoda</taxon>
        <taxon>Crustacea</taxon>
        <taxon>Multicrustacea</taxon>
        <taxon>Malacostraca</taxon>
        <taxon>Eumalacostraca</taxon>
        <taxon>Eucarida</taxon>
        <taxon>Decapoda</taxon>
        <taxon>Pleocyemata</taxon>
        <taxon>Astacidea</taxon>
        <taxon>Nephropoidea</taxon>
        <taxon>Nephropidae</taxon>
        <taxon>Homarus</taxon>
    </lineage>
</organism>
<dbReference type="InterPro" id="IPR045209">
    <property type="entry name" value="Rrp5"/>
</dbReference>
<dbReference type="Proteomes" id="UP000747542">
    <property type="component" value="Unassembled WGS sequence"/>
</dbReference>
<dbReference type="InterPro" id="IPR057302">
    <property type="entry name" value="Rrp5_S1"/>
</dbReference>
<gene>
    <name evidence="6" type="primary">PDCD11-L</name>
    <name evidence="6" type="ORF">Hamer_G011725</name>
</gene>
<reference evidence="6" key="1">
    <citation type="journal article" date="2021" name="Sci. Adv.">
        <title>The American lobster genome reveals insights on longevity, neural, and immune adaptations.</title>
        <authorList>
            <person name="Polinski J.M."/>
            <person name="Zimin A.V."/>
            <person name="Clark K.F."/>
            <person name="Kohn A.B."/>
            <person name="Sadowski N."/>
            <person name="Timp W."/>
            <person name="Ptitsyn A."/>
            <person name="Khanna P."/>
            <person name="Romanova D.Y."/>
            <person name="Williams P."/>
            <person name="Greenwood S.J."/>
            <person name="Moroz L.L."/>
            <person name="Walt D.R."/>
            <person name="Bodnar A.G."/>
        </authorList>
    </citation>
    <scope>NUCLEOTIDE SEQUENCE</scope>
    <source>
        <strain evidence="6">GMGI-L3</strain>
    </source>
</reference>
<keyword evidence="3" id="KW-0175">Coiled coil</keyword>
<feature type="domain" description="S1 motif" evidence="5">
    <location>
        <begin position="615"/>
        <end position="686"/>
    </location>
</feature>
<dbReference type="PROSITE" id="PS50126">
    <property type="entry name" value="S1"/>
    <property type="match status" value="5"/>
</dbReference>
<dbReference type="Pfam" id="PF00575">
    <property type="entry name" value="S1"/>
    <property type="match status" value="2"/>
</dbReference>
<feature type="domain" description="S1 motif" evidence="5">
    <location>
        <begin position="433"/>
        <end position="502"/>
    </location>
</feature>
<feature type="compositionally biased region" description="Basic and acidic residues" evidence="4">
    <location>
        <begin position="1"/>
        <end position="22"/>
    </location>
</feature>
<dbReference type="GO" id="GO:0033897">
    <property type="term" value="F:ribonuclease T2 activity"/>
    <property type="evidence" value="ECO:0007669"/>
    <property type="project" value="InterPro"/>
</dbReference>
<feature type="region of interest" description="Disordered" evidence="4">
    <location>
        <begin position="1"/>
        <end position="47"/>
    </location>
</feature>
<dbReference type="InterPro" id="IPR012340">
    <property type="entry name" value="NA-bd_OB-fold"/>
</dbReference>
<feature type="domain" description="S1 motif" evidence="5">
    <location>
        <begin position="65"/>
        <end position="154"/>
    </location>
</feature>
<evidence type="ECO:0000313" key="6">
    <source>
        <dbReference type="EMBL" id="KAG7169026.1"/>
    </source>
</evidence>
<name>A0A8J5MZE4_HOMAM</name>
<dbReference type="SUPFAM" id="SSF55895">
    <property type="entry name" value="Ribonuclease Rh-like"/>
    <property type="match status" value="1"/>
</dbReference>
<dbReference type="GO" id="GO:0006364">
    <property type="term" value="P:rRNA processing"/>
    <property type="evidence" value="ECO:0007669"/>
    <property type="project" value="UniProtKB-KW"/>
</dbReference>
<evidence type="ECO:0000256" key="3">
    <source>
        <dbReference type="SAM" id="Coils"/>
    </source>
</evidence>
<dbReference type="SUPFAM" id="SSF50249">
    <property type="entry name" value="Nucleic acid-binding proteins"/>
    <property type="match status" value="5"/>
</dbReference>
<sequence>MAKGNDKCRDLFSVKPKVDSNKNVKKRKKQKDKNEGDGDKKRQKVDKQVSDIDMQPLTYEALTNGQVILGCVQEVRNYELLVSLPHKLVGTVTLARISKAYTALLTKIKEVENEAEEEEIHTLQELYSPGQYIVTQVVSVEDINGKFKVNLTIEPREVNFGISASHLQIGLVLPCAVTSVEDNGFIMDTGISNIRGAFLKNTDIDDSGIVGVGNVVRCMITKIMWSDDGHSLRLSLSADAKTVKEATVDVADTTNLALLLPGTAVNTSVSKVQKEGLNLILAEFDGVVSRLHLKKPLDQLNQYKMAQRVQARVLYIMPLTKVVHFTLQKNVCNESDHLHGMKVGDRIENAEIYESKFSGVYLKLRDNCRAFCSGNRLTDKIKTPKHFKRDFPVGSKHMCRIIKYDYMDQLFIVSIQKSVLEQQLVGYSEVKPGEILQATLKGYNAHGAQVAISKFVDGHIPFLHLTNTNMKHPERKYNVGDVIKTRVLKVNPERKHILLTCKEHLVESKEPIVTEYTKEVENTITEGCIVKVASSGLLVAMYNDVKGFVPKMKVSTEPVDNLQTLFTEGQVLKCKILQVIPENKKIILSLIIDGNSPLKKMKGKQIKQVNKVQMREKVNCVVQEVREDNIMVIIKPQDIKAEIPVHHLSDNFNKISLIKELVKTGDEIHNAVVFRKDTTTVTLTLKSSVYHWVDSASEEAQSSNELLEHESYPAAVIEVRTYGLLVLIPVGVNGCKQLVHVKNFTDSGIWLDCTDLGIPVGQSISVVFKGKDKQNRPILSSALKDNLKNVTQSSIQLLHNHFKNEDMIRKQWLKYGTCNAKGQLAKFEVGTKLKAKVTVVTPPGIFVTIDNSKVTGILSQDHLDVHTKIEVGQDITVKVLHVNQEEECLELTARKDHLMSLHTQSNSKVKVGKQIKCEVLLARKNFIMVALKTCCVGRIAYIPSQRHMNDFKGRQSLYTVGHEYCMVIKYIKETLVLGILKQHDKKEDVNIFDDQPSIQFKSSVGVPVREEEDIEAEAYNVEEIALRKLLRVRTDSQCSLGSLGDITEANIKDKGDKIDKEKFKKLVADSTPQVDEEALQAEIAKKKLEKKQIRLLKRKKELSDASEQLEESMEMDETKDHDAVEAMDENLCESVSQEQPKACKKKNPEVEVDDSGVDETMDPEDKEPEVPSRKKPYLKLSSGFVWEIPDVADDVGKNSSESEEEEEQEAKKKKAKKLSKSEREIMAKEEEKRLQEMELARLEKDRSPQSALDYEELLQHSPNSSALWIQFISFHLESAEVDKAKAVTRRALQVIDIREEEERLNVWTVLLRLEVFYGTPESVVEAYREAQITNDQLKMQMAMAMVYAENNKLKEAEKVYFAMTKKFGKIKDVWLKAAIFFFSHNMANEARRYMDRALLSLEKTEHVDLINRFGQLEFRFGEAERGRTIFESLLSNYPKRIDIWSVYVDILRKNGDIEGARHVLERMTGLKLRLQKMRFVFKKFLEFEKDHGSPQSVEAVRTRVEEFVASTLH</sequence>
<feature type="region of interest" description="Disordered" evidence="4">
    <location>
        <begin position="1100"/>
        <end position="1120"/>
    </location>
</feature>
<feature type="region of interest" description="Disordered" evidence="4">
    <location>
        <begin position="1132"/>
        <end position="1174"/>
    </location>
</feature>
<dbReference type="Pfam" id="PF23459">
    <property type="entry name" value="S1_RRP5"/>
    <property type="match status" value="1"/>
</dbReference>
<evidence type="ECO:0000256" key="1">
    <source>
        <dbReference type="ARBA" id="ARBA00004604"/>
    </source>
</evidence>
<comment type="caution">
    <text evidence="6">The sequence shown here is derived from an EMBL/GenBank/DDBJ whole genome shotgun (WGS) entry which is preliminary data.</text>
</comment>
<dbReference type="PANTHER" id="PTHR23270">
    <property type="entry name" value="PROGRAMMED CELL DEATH PROTEIN 11 PRE-RRNA PROCESSING PROTEIN RRP5"/>
    <property type="match status" value="1"/>
</dbReference>
<evidence type="ECO:0000256" key="2">
    <source>
        <dbReference type="ARBA" id="ARBA00022552"/>
    </source>
</evidence>
<feature type="compositionally biased region" description="Basic and acidic residues" evidence="4">
    <location>
        <begin position="32"/>
        <end position="47"/>
    </location>
</feature>
<protein>
    <submittedName>
        <fullName evidence="6">RRP5-like</fullName>
    </submittedName>
</protein>
<dbReference type="Gene3D" id="1.25.40.10">
    <property type="entry name" value="Tetratricopeptide repeat domain"/>
    <property type="match status" value="2"/>
</dbReference>
<evidence type="ECO:0000259" key="5">
    <source>
        <dbReference type="PROSITE" id="PS50126"/>
    </source>
</evidence>
<evidence type="ECO:0000313" key="7">
    <source>
        <dbReference type="Proteomes" id="UP000747542"/>
    </source>
</evidence>
<keyword evidence="2" id="KW-0698">rRNA processing</keyword>